<dbReference type="PANTHER" id="PTHR33337">
    <property type="entry name" value="GFA DOMAIN-CONTAINING PROTEIN"/>
    <property type="match status" value="1"/>
</dbReference>
<evidence type="ECO:0000256" key="3">
    <source>
        <dbReference type="ARBA" id="ARBA00022833"/>
    </source>
</evidence>
<feature type="domain" description="CENP-V/GFA" evidence="5">
    <location>
        <begin position="8"/>
        <end position="151"/>
    </location>
</feature>
<dbReference type="GO" id="GO:0016846">
    <property type="term" value="F:carbon-sulfur lyase activity"/>
    <property type="evidence" value="ECO:0007669"/>
    <property type="project" value="InterPro"/>
</dbReference>
<dbReference type="AlphaFoldDB" id="A0A194VB77"/>
<protein>
    <recommendedName>
        <fullName evidence="5">CENP-V/GFA domain-containing protein</fullName>
    </recommendedName>
</protein>
<reference evidence="7" key="1">
    <citation type="submission" date="2014-12" db="EMBL/GenBank/DDBJ databases">
        <title>Genome Sequence of Valsa Canker Pathogens Uncovers a Specific Adaption of Colonization on Woody Bark.</title>
        <authorList>
            <person name="Yin Z."/>
            <person name="Liu H."/>
            <person name="Gao X."/>
            <person name="Li Z."/>
            <person name="Song N."/>
            <person name="Ke X."/>
            <person name="Dai Q."/>
            <person name="Wu Y."/>
            <person name="Sun Y."/>
            <person name="Xu J.-R."/>
            <person name="Kang Z.K."/>
            <person name="Wang L."/>
            <person name="Huang L."/>
        </authorList>
    </citation>
    <scope>NUCLEOTIDE SEQUENCE [LARGE SCALE GENOMIC DNA]</scope>
    <source>
        <strain evidence="7">SXYL134</strain>
    </source>
</reference>
<dbReference type="PANTHER" id="PTHR33337:SF40">
    <property type="entry name" value="CENP-V_GFA DOMAIN-CONTAINING PROTEIN-RELATED"/>
    <property type="match status" value="1"/>
</dbReference>
<comment type="similarity">
    <text evidence="1">Belongs to the Gfa family.</text>
</comment>
<dbReference type="PROSITE" id="PS51891">
    <property type="entry name" value="CENP_V_GFA"/>
    <property type="match status" value="1"/>
</dbReference>
<dbReference type="SUPFAM" id="SSF51316">
    <property type="entry name" value="Mss4-like"/>
    <property type="match status" value="1"/>
</dbReference>
<evidence type="ECO:0000256" key="1">
    <source>
        <dbReference type="ARBA" id="ARBA00005495"/>
    </source>
</evidence>
<accession>A0A194VB77</accession>
<evidence type="ECO:0000259" key="5">
    <source>
        <dbReference type="PROSITE" id="PS51891"/>
    </source>
</evidence>
<keyword evidence="3" id="KW-0862">Zinc</keyword>
<dbReference type="GO" id="GO:0046872">
    <property type="term" value="F:metal ion binding"/>
    <property type="evidence" value="ECO:0007669"/>
    <property type="project" value="UniProtKB-KW"/>
</dbReference>
<keyword evidence="7" id="KW-1185">Reference proteome</keyword>
<dbReference type="InterPro" id="IPR006913">
    <property type="entry name" value="CENP-V/GFA"/>
</dbReference>
<gene>
    <name evidence="6" type="ORF">VP1G_08385</name>
</gene>
<dbReference type="STRING" id="694573.A0A194VB77"/>
<name>A0A194VB77_CYTMA</name>
<proteinExistence type="inferred from homology"/>
<sequence>MSSTTTITTGQCLCGKVKLTRNWQVTVTDRPLTSFPTLTCHCISCKRRSGGIASYAFIVPKQNVRFNPAPNTTSTMGPPGGVHKVFVDTDTGSGHPMQRTMCDECGSPVCIIEASDPDARCLQFGLFAESDGVDLSECKPKLEMFASRRVQWMPEVGEDVKEKA</sequence>
<keyword evidence="2" id="KW-0479">Metal-binding</keyword>
<evidence type="ECO:0000313" key="6">
    <source>
        <dbReference type="EMBL" id="KUI61230.1"/>
    </source>
</evidence>
<dbReference type="Gene3D" id="3.90.1590.10">
    <property type="entry name" value="glutathione-dependent formaldehyde- activating enzyme (gfa)"/>
    <property type="match status" value="1"/>
</dbReference>
<dbReference type="EMBL" id="KN714770">
    <property type="protein sequence ID" value="KUI61230.1"/>
    <property type="molecule type" value="Genomic_DNA"/>
</dbReference>
<organism evidence="6 7">
    <name type="scientific">Cytospora mali</name>
    <name type="common">Apple Valsa canker fungus</name>
    <name type="synonym">Valsa mali</name>
    <dbReference type="NCBI Taxonomy" id="578113"/>
    <lineage>
        <taxon>Eukaryota</taxon>
        <taxon>Fungi</taxon>
        <taxon>Dikarya</taxon>
        <taxon>Ascomycota</taxon>
        <taxon>Pezizomycotina</taxon>
        <taxon>Sordariomycetes</taxon>
        <taxon>Sordariomycetidae</taxon>
        <taxon>Diaporthales</taxon>
        <taxon>Cytosporaceae</taxon>
        <taxon>Cytospora</taxon>
    </lineage>
</organism>
<dbReference type="InterPro" id="IPR011057">
    <property type="entry name" value="Mss4-like_sf"/>
</dbReference>
<keyword evidence="4" id="KW-0456">Lyase</keyword>
<dbReference type="Pfam" id="PF04828">
    <property type="entry name" value="GFA"/>
    <property type="match status" value="1"/>
</dbReference>
<evidence type="ECO:0000256" key="4">
    <source>
        <dbReference type="ARBA" id="ARBA00023239"/>
    </source>
</evidence>
<dbReference type="Proteomes" id="UP000078576">
    <property type="component" value="Unassembled WGS sequence"/>
</dbReference>
<dbReference type="OrthoDB" id="2212170at2759"/>
<evidence type="ECO:0000313" key="7">
    <source>
        <dbReference type="Proteomes" id="UP000078576"/>
    </source>
</evidence>
<evidence type="ECO:0000256" key="2">
    <source>
        <dbReference type="ARBA" id="ARBA00022723"/>
    </source>
</evidence>